<dbReference type="eggNOG" id="ENOG50332TA">
    <property type="taxonomic scope" value="Bacteria"/>
</dbReference>
<dbReference type="HOGENOM" id="CLU_135697_0_0_0"/>
<accession>Q0F2N5</accession>
<dbReference type="InParanoid" id="Q0F2N5"/>
<evidence type="ECO:0008006" key="4">
    <source>
        <dbReference type="Google" id="ProtNLM"/>
    </source>
</evidence>
<dbReference type="Proteomes" id="UP000005297">
    <property type="component" value="Unassembled WGS sequence"/>
</dbReference>
<organism evidence="2 3">
    <name type="scientific">Mariprofundus ferrooxydans PV-1</name>
    <dbReference type="NCBI Taxonomy" id="314345"/>
    <lineage>
        <taxon>Bacteria</taxon>
        <taxon>Pseudomonadati</taxon>
        <taxon>Pseudomonadota</taxon>
        <taxon>Candidatius Mariprofundia</taxon>
        <taxon>Mariprofundales</taxon>
        <taxon>Mariprofundaceae</taxon>
        <taxon>Mariprofundus</taxon>
    </lineage>
</organism>
<sequence length="124" mass="14162">MEVKMAVLLFRLRGVPDDEADDVRALLTQHAIDFYETTSGSWGVSMPAIWLHDDSSIDQAKELLAVYQEQRARAARDAYVALKQRGEHKRLWQGIAAHPFRFLLMLALIAFMLYVSLSPFIHFG</sequence>
<dbReference type="EMBL" id="AATS01000002">
    <property type="protein sequence ID" value="EAU55515.1"/>
    <property type="molecule type" value="Genomic_DNA"/>
</dbReference>
<protein>
    <recommendedName>
        <fullName evidence="4">DUF2007 domain-containing protein</fullName>
    </recommendedName>
</protein>
<proteinExistence type="predicted"/>
<reference evidence="2 3" key="1">
    <citation type="submission" date="2006-09" db="EMBL/GenBank/DDBJ databases">
        <authorList>
            <person name="Emerson D."/>
            <person name="Ferriera S."/>
            <person name="Johnson J."/>
            <person name="Kravitz S."/>
            <person name="Halpern A."/>
            <person name="Remington K."/>
            <person name="Beeson K."/>
            <person name="Tran B."/>
            <person name="Rogers Y.-H."/>
            <person name="Friedman R."/>
            <person name="Venter J.C."/>
        </authorList>
    </citation>
    <scope>NUCLEOTIDE SEQUENCE [LARGE SCALE GENOMIC DNA]</scope>
    <source>
        <strain evidence="2 3">PV-1</strain>
    </source>
</reference>
<evidence type="ECO:0000313" key="3">
    <source>
        <dbReference type="Proteomes" id="UP000005297"/>
    </source>
</evidence>
<dbReference type="Pfam" id="PF19661">
    <property type="entry name" value="DUF6164"/>
    <property type="match status" value="1"/>
</dbReference>
<comment type="caution">
    <text evidence="2">The sequence shown here is derived from an EMBL/GenBank/DDBJ whole genome shotgun (WGS) entry which is preliminary data.</text>
</comment>
<dbReference type="AlphaFoldDB" id="Q0F2N5"/>
<name>Q0F2N5_9PROT</name>
<keyword evidence="1" id="KW-0812">Transmembrane</keyword>
<gene>
    <name evidence="2" type="ORF">SPV1_01167</name>
</gene>
<keyword evidence="3" id="KW-1185">Reference proteome</keyword>
<evidence type="ECO:0000313" key="2">
    <source>
        <dbReference type="EMBL" id="EAU55515.1"/>
    </source>
</evidence>
<dbReference type="STRING" id="314344.AL013_01870"/>
<keyword evidence="1" id="KW-1133">Transmembrane helix</keyword>
<evidence type="ECO:0000256" key="1">
    <source>
        <dbReference type="SAM" id="Phobius"/>
    </source>
</evidence>
<feature type="transmembrane region" description="Helical" evidence="1">
    <location>
        <begin position="100"/>
        <end position="121"/>
    </location>
</feature>
<keyword evidence="1" id="KW-0472">Membrane</keyword>
<dbReference type="InterPro" id="IPR046162">
    <property type="entry name" value="DUF6164"/>
</dbReference>